<evidence type="ECO:0000256" key="1">
    <source>
        <dbReference type="SAM" id="MobiDB-lite"/>
    </source>
</evidence>
<accession>A0A919U8I4</accession>
<protein>
    <submittedName>
        <fullName evidence="2">Uncharacterized protein</fullName>
    </submittedName>
</protein>
<keyword evidence="3" id="KW-1185">Reference proteome</keyword>
<dbReference type="Proteomes" id="UP000660611">
    <property type="component" value="Unassembled WGS sequence"/>
</dbReference>
<dbReference type="EMBL" id="BONQ01000056">
    <property type="protein sequence ID" value="GIG45762.1"/>
    <property type="molecule type" value="Genomic_DNA"/>
</dbReference>
<name>A0A919U8I4_9ACTN</name>
<evidence type="ECO:0000313" key="3">
    <source>
        <dbReference type="Proteomes" id="UP000660611"/>
    </source>
</evidence>
<organism evidence="2 3">
    <name type="scientific">Dactylosporangium siamense</name>
    <dbReference type="NCBI Taxonomy" id="685454"/>
    <lineage>
        <taxon>Bacteria</taxon>
        <taxon>Bacillati</taxon>
        <taxon>Actinomycetota</taxon>
        <taxon>Actinomycetes</taxon>
        <taxon>Micromonosporales</taxon>
        <taxon>Micromonosporaceae</taxon>
        <taxon>Dactylosporangium</taxon>
    </lineage>
</organism>
<dbReference type="AlphaFoldDB" id="A0A919U8I4"/>
<feature type="region of interest" description="Disordered" evidence="1">
    <location>
        <begin position="1"/>
        <end position="67"/>
    </location>
</feature>
<reference evidence="2" key="1">
    <citation type="submission" date="2021-01" db="EMBL/GenBank/DDBJ databases">
        <title>Whole genome shotgun sequence of Dactylosporangium siamense NBRC 106093.</title>
        <authorList>
            <person name="Komaki H."/>
            <person name="Tamura T."/>
        </authorList>
    </citation>
    <scope>NUCLEOTIDE SEQUENCE</scope>
    <source>
        <strain evidence="2">NBRC 106093</strain>
    </source>
</reference>
<gene>
    <name evidence="2" type="ORF">Dsi01nite_038030</name>
</gene>
<comment type="caution">
    <text evidence="2">The sequence shown here is derived from an EMBL/GenBank/DDBJ whole genome shotgun (WGS) entry which is preliminary data.</text>
</comment>
<sequence>MTAAERGALTPTAARPQVHTALPCAYHRRVESESPDAQSPVSRSNGVRRRCPECRGAARLPGMTKTTGMGKGMGSAYGPCPTCDGFGYLAEDEG</sequence>
<feature type="compositionally biased region" description="Polar residues" evidence="1">
    <location>
        <begin position="35"/>
        <end position="45"/>
    </location>
</feature>
<evidence type="ECO:0000313" key="2">
    <source>
        <dbReference type="EMBL" id="GIG45762.1"/>
    </source>
</evidence>
<proteinExistence type="predicted"/>